<dbReference type="CDD" id="cd17036">
    <property type="entry name" value="T3SC_YbjN-like_1"/>
    <property type="match status" value="1"/>
</dbReference>
<dbReference type="EMBL" id="DSRD01000550">
    <property type="protein sequence ID" value="HGW94354.1"/>
    <property type="molecule type" value="Genomic_DNA"/>
</dbReference>
<dbReference type="InterPro" id="IPR019660">
    <property type="entry name" value="Put_sensory_transdc_reg_YbjN"/>
</dbReference>
<dbReference type="SUPFAM" id="SSF69635">
    <property type="entry name" value="Type III secretory system chaperone-like"/>
    <property type="match status" value="1"/>
</dbReference>
<dbReference type="Pfam" id="PF10722">
    <property type="entry name" value="YbjN"/>
    <property type="match status" value="1"/>
</dbReference>
<dbReference type="Gene3D" id="3.30.1460.10">
    <property type="match status" value="1"/>
</dbReference>
<reference evidence="1" key="1">
    <citation type="journal article" date="2020" name="mSystems">
        <title>Genome- and Community-Level Interaction Insights into Carbon Utilization and Element Cycling Functions of Hydrothermarchaeota in Hydrothermal Sediment.</title>
        <authorList>
            <person name="Zhou Z."/>
            <person name="Liu Y."/>
            <person name="Xu W."/>
            <person name="Pan J."/>
            <person name="Luo Z.H."/>
            <person name="Li M."/>
        </authorList>
    </citation>
    <scope>NUCLEOTIDE SEQUENCE [LARGE SCALE GENOMIC DNA]</scope>
    <source>
        <strain evidence="1">SpSt-402</strain>
    </source>
</reference>
<accession>A0A832M3I8</accession>
<dbReference type="AlphaFoldDB" id="A0A832M3I8"/>
<comment type="caution">
    <text evidence="1">The sequence shown here is derived from an EMBL/GenBank/DDBJ whole genome shotgun (WGS) entry which is preliminary data.</text>
</comment>
<sequence>MALQLSNDAIADQIVEDETANNLVGVIETVIASLDSDNTAMVNRSEAGHLWKFKYGTIEVFVQLTGSGAEDTLTVWSAVLKLPAKNEPKLTRQLLERNWSSTLEARFGIVNDEVVVVTNRSLADLSPGEISRAITIVATIADESDEPLQEEFGA</sequence>
<proteinExistence type="predicted"/>
<protein>
    <submittedName>
        <fullName evidence="1">YbjN domain-containing protein</fullName>
    </submittedName>
</protein>
<evidence type="ECO:0000313" key="1">
    <source>
        <dbReference type="EMBL" id="HGW94354.1"/>
    </source>
</evidence>
<organism evidence="1">
    <name type="scientific">Oscillatoriales cyanobacterium SpSt-402</name>
    <dbReference type="NCBI Taxonomy" id="2282168"/>
    <lineage>
        <taxon>Bacteria</taxon>
        <taxon>Bacillati</taxon>
        <taxon>Cyanobacteriota</taxon>
        <taxon>Cyanophyceae</taxon>
        <taxon>Oscillatoriophycideae</taxon>
        <taxon>Oscillatoriales</taxon>
    </lineage>
</organism>
<name>A0A832M3I8_9CYAN</name>
<gene>
    <name evidence="1" type="ORF">ENR47_08750</name>
</gene>